<dbReference type="SUPFAM" id="SSF48264">
    <property type="entry name" value="Cytochrome P450"/>
    <property type="match status" value="1"/>
</dbReference>
<organism evidence="2 3">
    <name type="scientific">Virgisporangium ochraceum</name>
    <dbReference type="NCBI Taxonomy" id="65505"/>
    <lineage>
        <taxon>Bacteria</taxon>
        <taxon>Bacillati</taxon>
        <taxon>Actinomycetota</taxon>
        <taxon>Actinomycetes</taxon>
        <taxon>Micromonosporales</taxon>
        <taxon>Micromonosporaceae</taxon>
        <taxon>Virgisporangium</taxon>
    </lineage>
</organism>
<dbReference type="GO" id="GO:0005506">
    <property type="term" value="F:iron ion binding"/>
    <property type="evidence" value="ECO:0007669"/>
    <property type="project" value="InterPro"/>
</dbReference>
<dbReference type="PANTHER" id="PTHR46696">
    <property type="entry name" value="P450, PUTATIVE (EUROFUNG)-RELATED"/>
    <property type="match status" value="1"/>
</dbReference>
<keyword evidence="3" id="KW-1185">Reference proteome</keyword>
<dbReference type="InterPro" id="IPR036396">
    <property type="entry name" value="Cyt_P450_sf"/>
</dbReference>
<proteinExistence type="inferred from homology"/>
<dbReference type="Gene3D" id="1.10.630.10">
    <property type="entry name" value="Cytochrome P450"/>
    <property type="match status" value="1"/>
</dbReference>
<dbReference type="AlphaFoldDB" id="A0A8J3ZMK0"/>
<gene>
    <name evidence="2" type="ORF">Voc01_006540</name>
</gene>
<dbReference type="Proteomes" id="UP000635606">
    <property type="component" value="Unassembled WGS sequence"/>
</dbReference>
<dbReference type="PROSITE" id="PS00086">
    <property type="entry name" value="CYTOCHROME_P450"/>
    <property type="match status" value="1"/>
</dbReference>
<dbReference type="GO" id="GO:0016705">
    <property type="term" value="F:oxidoreductase activity, acting on paired donors, with incorporation or reduction of molecular oxygen"/>
    <property type="evidence" value="ECO:0007669"/>
    <property type="project" value="InterPro"/>
</dbReference>
<sequence length="216" mass="22682">MRASVARFSDGPAHRRRRAYAVAMLDRLDPAALARDAAAETGAVLERIAAAGTGREPVDLMSAVARPVPVAVLGRALAVPDDDLTARVAAAARAYQPDHDGGRDAARRADAAVDALAAGDRSEGSAARIGLLVQACEATAALVRNGLRHGSVQAALRDDPPVPRTRRVRNGAVVPVELRGHPFGAGPHECPGRAHAVAIASVMVDLLWPRAFFFRY</sequence>
<dbReference type="GO" id="GO:0020037">
    <property type="term" value="F:heme binding"/>
    <property type="evidence" value="ECO:0007669"/>
    <property type="project" value="InterPro"/>
</dbReference>
<dbReference type="PANTHER" id="PTHR46696:SF1">
    <property type="entry name" value="CYTOCHROME P450 YJIB-RELATED"/>
    <property type="match status" value="1"/>
</dbReference>
<protein>
    <recommendedName>
        <fullName evidence="4">Cytochrome P450</fullName>
    </recommendedName>
</protein>
<accession>A0A8J3ZMK0</accession>
<comment type="caution">
    <text evidence="2">The sequence shown here is derived from an EMBL/GenBank/DDBJ whole genome shotgun (WGS) entry which is preliminary data.</text>
</comment>
<evidence type="ECO:0000256" key="1">
    <source>
        <dbReference type="ARBA" id="ARBA00010617"/>
    </source>
</evidence>
<name>A0A8J3ZMK0_9ACTN</name>
<evidence type="ECO:0000313" key="3">
    <source>
        <dbReference type="Proteomes" id="UP000635606"/>
    </source>
</evidence>
<evidence type="ECO:0008006" key="4">
    <source>
        <dbReference type="Google" id="ProtNLM"/>
    </source>
</evidence>
<comment type="similarity">
    <text evidence="1">Belongs to the cytochrome P450 family.</text>
</comment>
<reference evidence="2" key="1">
    <citation type="submission" date="2021-01" db="EMBL/GenBank/DDBJ databases">
        <title>Whole genome shotgun sequence of Virgisporangium ochraceum NBRC 16418.</title>
        <authorList>
            <person name="Komaki H."/>
            <person name="Tamura T."/>
        </authorList>
    </citation>
    <scope>NUCLEOTIDE SEQUENCE</scope>
    <source>
        <strain evidence="2">NBRC 16418</strain>
    </source>
</reference>
<evidence type="ECO:0000313" key="2">
    <source>
        <dbReference type="EMBL" id="GIJ65737.1"/>
    </source>
</evidence>
<dbReference type="InterPro" id="IPR017972">
    <property type="entry name" value="Cyt_P450_CS"/>
</dbReference>
<dbReference type="GO" id="GO:0004497">
    <property type="term" value="F:monooxygenase activity"/>
    <property type="evidence" value="ECO:0007669"/>
    <property type="project" value="InterPro"/>
</dbReference>
<dbReference type="EMBL" id="BOPH01000009">
    <property type="protein sequence ID" value="GIJ65737.1"/>
    <property type="molecule type" value="Genomic_DNA"/>
</dbReference>